<evidence type="ECO:0000259" key="3">
    <source>
        <dbReference type="PROSITE" id="PS50158"/>
    </source>
</evidence>
<protein>
    <recommendedName>
        <fullName evidence="3">CCHC-type domain-containing protein</fullName>
    </recommendedName>
</protein>
<dbReference type="InterPro" id="IPR036875">
    <property type="entry name" value="Znf_CCHC_sf"/>
</dbReference>
<evidence type="ECO:0000256" key="2">
    <source>
        <dbReference type="SAM" id="MobiDB-lite"/>
    </source>
</evidence>
<dbReference type="Gene3D" id="4.10.60.10">
    <property type="entry name" value="Zinc finger, CCHC-type"/>
    <property type="match status" value="1"/>
</dbReference>
<comment type="caution">
    <text evidence="4">The sequence shown here is derived from an EMBL/GenBank/DDBJ whole genome shotgun (WGS) entry which is preliminary data.</text>
</comment>
<feature type="compositionally biased region" description="Acidic residues" evidence="2">
    <location>
        <begin position="270"/>
        <end position="280"/>
    </location>
</feature>
<keyword evidence="1" id="KW-0863">Zinc-finger</keyword>
<feature type="domain" description="CCHC-type" evidence="3">
    <location>
        <begin position="172"/>
        <end position="187"/>
    </location>
</feature>
<dbReference type="AlphaFoldDB" id="A0AAV6KTI4"/>
<keyword evidence="1" id="KW-0479">Metal-binding</keyword>
<reference evidence="4" key="1">
    <citation type="submission" date="2020-08" db="EMBL/GenBank/DDBJ databases">
        <title>Plant Genome Project.</title>
        <authorList>
            <person name="Zhang R.-G."/>
        </authorList>
    </citation>
    <scope>NUCLEOTIDE SEQUENCE</scope>
    <source>
        <strain evidence="4">WSP0</strain>
        <tissue evidence="4">Leaf</tissue>
    </source>
</reference>
<accession>A0AAV6KTI4</accession>
<dbReference type="GO" id="GO:0008270">
    <property type="term" value="F:zinc ion binding"/>
    <property type="evidence" value="ECO:0007669"/>
    <property type="project" value="UniProtKB-KW"/>
</dbReference>
<evidence type="ECO:0000313" key="5">
    <source>
        <dbReference type="Proteomes" id="UP000823749"/>
    </source>
</evidence>
<proteinExistence type="predicted"/>
<dbReference type="EMBL" id="JACTNZ010000003">
    <property type="protein sequence ID" value="KAG5555982.1"/>
    <property type="molecule type" value="Genomic_DNA"/>
</dbReference>
<dbReference type="GO" id="GO:0003676">
    <property type="term" value="F:nucleic acid binding"/>
    <property type="evidence" value="ECO:0007669"/>
    <property type="project" value="InterPro"/>
</dbReference>
<gene>
    <name evidence="4" type="ORF">RHGRI_006573</name>
</gene>
<sequence length="743" mass="80915">MENNSTITLRQTLFPNLQRGRRICFSSVGVHKGALVFYSTPFDFFGDGGDDDNDNSSNPDVEDRRTSARSFPPMECFLIFDPEEDRTLRTTAIGGWLCSPDLHNSINLYVYERLYIYHPFFLCCFHRSLGEEDEGGERGNGLGSYDHGGRTWERCGYGGGGRYALDIAPFKKCPKCSFPGHIERDCKVTPCFRCMGFGHMAMDCKGIPCFSLGEEDEGGEKGSGLGCHDHGGRTLERCGYAGGGRIAIVGGTMGALVFYSIPFDFFGDGGDDDNDGDDENVNSSNPDVEVSSPNPSSFVRNAISKGRDNSTLTVADNNLVTLLDMNSHGSNSGIRTSSVPGKNHLEQIYVDNTNLYIDPSDGPTGRQIKSLNAEIRALKAEMESKEKVSPDNVCTVDQSEGTRGPLVFYSIPLDFFGDGGDDSDDDDNVNSSNPDVEGIVPFYKTTDIPPSSTLSSVGSSLFVAGGTLARMPLGPITSAYKIHRFDTTAPPADGWPAISMLAPRASPVTDGKLYVFVGCGPCDTFTEILGEEDEGGERGSGLGGYDHVGRTWERCSYGGGGRYALDIAPFKISPKCLFPGHMERDCRGVPCFRCRGFGHTAWDCKGIPYCGGGGWNFSSSGIWVNLCGGTLFFEDCYIRSPLWYGLALTVFFDRISRTCYGNPFLAFDIICAHMIWKSLFLLSSSNRIAAVEYILGTLVHSFDWRLPDGVELDMSEAFGLVLQKALLLSAVVVPRILTSAYES</sequence>
<keyword evidence="5" id="KW-1185">Reference proteome</keyword>
<feature type="region of interest" description="Disordered" evidence="2">
    <location>
        <begin position="270"/>
        <end position="296"/>
    </location>
</feature>
<dbReference type="Proteomes" id="UP000823749">
    <property type="component" value="Chromosome 3"/>
</dbReference>
<dbReference type="PROSITE" id="PS50158">
    <property type="entry name" value="ZF_CCHC"/>
    <property type="match status" value="2"/>
</dbReference>
<organism evidence="4 5">
    <name type="scientific">Rhododendron griersonianum</name>
    <dbReference type="NCBI Taxonomy" id="479676"/>
    <lineage>
        <taxon>Eukaryota</taxon>
        <taxon>Viridiplantae</taxon>
        <taxon>Streptophyta</taxon>
        <taxon>Embryophyta</taxon>
        <taxon>Tracheophyta</taxon>
        <taxon>Spermatophyta</taxon>
        <taxon>Magnoliopsida</taxon>
        <taxon>eudicotyledons</taxon>
        <taxon>Gunneridae</taxon>
        <taxon>Pentapetalae</taxon>
        <taxon>asterids</taxon>
        <taxon>Ericales</taxon>
        <taxon>Ericaceae</taxon>
        <taxon>Ericoideae</taxon>
        <taxon>Rhodoreae</taxon>
        <taxon>Rhododendron</taxon>
    </lineage>
</organism>
<name>A0AAV6KTI4_9ERIC</name>
<evidence type="ECO:0000313" key="4">
    <source>
        <dbReference type="EMBL" id="KAG5555982.1"/>
    </source>
</evidence>
<dbReference type="SUPFAM" id="SSF57756">
    <property type="entry name" value="Retrovirus zinc finger-like domains"/>
    <property type="match status" value="2"/>
</dbReference>
<feature type="compositionally biased region" description="Polar residues" evidence="2">
    <location>
        <begin position="281"/>
        <end position="296"/>
    </location>
</feature>
<evidence type="ECO:0000256" key="1">
    <source>
        <dbReference type="PROSITE-ProRule" id="PRU00047"/>
    </source>
</evidence>
<feature type="domain" description="CCHC-type" evidence="3">
    <location>
        <begin position="191"/>
        <end position="205"/>
    </location>
</feature>
<keyword evidence="1" id="KW-0862">Zinc</keyword>
<dbReference type="InterPro" id="IPR001878">
    <property type="entry name" value="Znf_CCHC"/>
</dbReference>
<dbReference type="SMART" id="SM00343">
    <property type="entry name" value="ZnF_C2HC"/>
    <property type="match status" value="4"/>
</dbReference>